<keyword evidence="2" id="KW-0175">Coiled coil</keyword>
<dbReference type="CDD" id="cd07185">
    <property type="entry name" value="OmpA_C-like"/>
    <property type="match status" value="1"/>
</dbReference>
<dbReference type="EMBL" id="CP089982">
    <property type="protein sequence ID" value="WXA91711.1"/>
    <property type="molecule type" value="Genomic_DNA"/>
</dbReference>
<proteinExistence type="predicted"/>
<feature type="coiled-coil region" evidence="2">
    <location>
        <begin position="28"/>
        <end position="73"/>
    </location>
</feature>
<dbReference type="PROSITE" id="PS51123">
    <property type="entry name" value="OMPA_2"/>
    <property type="match status" value="1"/>
</dbReference>
<dbReference type="Proteomes" id="UP001379533">
    <property type="component" value="Chromosome"/>
</dbReference>
<dbReference type="Pfam" id="PF00691">
    <property type="entry name" value="OmpA"/>
    <property type="match status" value="1"/>
</dbReference>
<keyword evidence="5" id="KW-1185">Reference proteome</keyword>
<evidence type="ECO:0000256" key="1">
    <source>
        <dbReference type="PROSITE-ProRule" id="PRU00473"/>
    </source>
</evidence>
<dbReference type="PANTHER" id="PTHR30329">
    <property type="entry name" value="STATOR ELEMENT OF FLAGELLAR MOTOR COMPLEX"/>
    <property type="match status" value="1"/>
</dbReference>
<dbReference type="InterPro" id="IPR050330">
    <property type="entry name" value="Bact_OuterMem_StrucFunc"/>
</dbReference>
<gene>
    <name evidence="4" type="ORF">LZC95_35325</name>
</gene>
<evidence type="ECO:0000256" key="2">
    <source>
        <dbReference type="SAM" id="Coils"/>
    </source>
</evidence>
<evidence type="ECO:0000313" key="5">
    <source>
        <dbReference type="Proteomes" id="UP001379533"/>
    </source>
</evidence>
<protein>
    <submittedName>
        <fullName evidence="4">OmpA family protein</fullName>
    </submittedName>
</protein>
<evidence type="ECO:0000313" key="4">
    <source>
        <dbReference type="EMBL" id="WXA91711.1"/>
    </source>
</evidence>
<reference evidence="4 5" key="1">
    <citation type="submission" date="2021-12" db="EMBL/GenBank/DDBJ databases">
        <title>Discovery of the Pendulisporaceae a myxobacterial family with distinct sporulation behavior and unique specialized metabolism.</title>
        <authorList>
            <person name="Garcia R."/>
            <person name="Popoff A."/>
            <person name="Bader C.D."/>
            <person name="Loehr J."/>
            <person name="Walesch S."/>
            <person name="Walt C."/>
            <person name="Boldt J."/>
            <person name="Bunk B."/>
            <person name="Haeckl F.J.F.P.J."/>
            <person name="Gunesch A.P."/>
            <person name="Birkelbach J."/>
            <person name="Nuebel U."/>
            <person name="Pietschmann T."/>
            <person name="Bach T."/>
            <person name="Mueller R."/>
        </authorList>
    </citation>
    <scope>NUCLEOTIDE SEQUENCE [LARGE SCALE GENOMIC DNA]</scope>
    <source>
        <strain evidence="4 5">MSr12523</strain>
    </source>
</reference>
<dbReference type="InterPro" id="IPR006665">
    <property type="entry name" value="OmpA-like"/>
</dbReference>
<organism evidence="4 5">
    <name type="scientific">Pendulispora brunnea</name>
    <dbReference type="NCBI Taxonomy" id="2905690"/>
    <lineage>
        <taxon>Bacteria</taxon>
        <taxon>Pseudomonadati</taxon>
        <taxon>Myxococcota</taxon>
        <taxon>Myxococcia</taxon>
        <taxon>Myxococcales</taxon>
        <taxon>Sorangiineae</taxon>
        <taxon>Pendulisporaceae</taxon>
        <taxon>Pendulispora</taxon>
    </lineage>
</organism>
<dbReference type="PANTHER" id="PTHR30329:SF21">
    <property type="entry name" value="LIPOPROTEIN YIAD-RELATED"/>
    <property type="match status" value="1"/>
</dbReference>
<evidence type="ECO:0000259" key="3">
    <source>
        <dbReference type="PROSITE" id="PS51123"/>
    </source>
</evidence>
<dbReference type="SUPFAM" id="SSF103088">
    <property type="entry name" value="OmpA-like"/>
    <property type="match status" value="1"/>
</dbReference>
<accession>A0ABZ2JZ06</accession>
<name>A0ABZ2JZ06_9BACT</name>
<dbReference type="RefSeq" id="WP_394842333.1">
    <property type="nucleotide sequence ID" value="NZ_CP089982.1"/>
</dbReference>
<dbReference type="PROSITE" id="PS51257">
    <property type="entry name" value="PROKAR_LIPOPROTEIN"/>
    <property type="match status" value="1"/>
</dbReference>
<keyword evidence="1" id="KW-0472">Membrane</keyword>
<dbReference type="Gene3D" id="3.30.1330.60">
    <property type="entry name" value="OmpA-like domain"/>
    <property type="match status" value="1"/>
</dbReference>
<dbReference type="InterPro" id="IPR036737">
    <property type="entry name" value="OmpA-like_sf"/>
</dbReference>
<sequence>MKRLTILPTLGYSVFALLVSGCVSSGKYDTAVKNAENARNELRHVMQTDRVQIDDLKRRYNEADSERTQLRGEVERLGSSADSLAAEKGSLSSQLSDMRRAHSAAEARALLYRALALRFKRMIDAGDLSIVLRDGRMVLRLPNDVLFESGQVDIKPRGQTALKQIAMALKGIAGRQFQVAGHTDNVPIDTARFPSNWELSTARGVEVVRFLVAQGVAPGALSAAGYGEFEPITSNDDAGGRARNRRIEITLQPNVDEMIAIPENK</sequence>
<feature type="domain" description="OmpA-like" evidence="3">
    <location>
        <begin position="134"/>
        <end position="255"/>
    </location>
</feature>